<dbReference type="AlphaFoldDB" id="A0A1J1IBQ5"/>
<evidence type="ECO:0000313" key="2">
    <source>
        <dbReference type="Proteomes" id="UP000183832"/>
    </source>
</evidence>
<dbReference type="EMBL" id="CVRI01000047">
    <property type="protein sequence ID" value="CRK97709.1"/>
    <property type="molecule type" value="Genomic_DNA"/>
</dbReference>
<keyword evidence="2" id="KW-1185">Reference proteome</keyword>
<proteinExistence type="predicted"/>
<dbReference type="Proteomes" id="UP000183832">
    <property type="component" value="Unassembled WGS sequence"/>
</dbReference>
<accession>A0A1J1IBQ5</accession>
<evidence type="ECO:0000313" key="1">
    <source>
        <dbReference type="EMBL" id="CRK97709.1"/>
    </source>
</evidence>
<reference evidence="1 2" key="1">
    <citation type="submission" date="2015-04" db="EMBL/GenBank/DDBJ databases">
        <authorList>
            <person name="Syromyatnikov M.Y."/>
            <person name="Popov V.N."/>
        </authorList>
    </citation>
    <scope>NUCLEOTIDE SEQUENCE [LARGE SCALE GENOMIC DNA]</scope>
</reference>
<protein>
    <submittedName>
        <fullName evidence="1">CLUMA_CG011089, isoform A</fullName>
    </submittedName>
</protein>
<organism evidence="1 2">
    <name type="scientific">Clunio marinus</name>
    <dbReference type="NCBI Taxonomy" id="568069"/>
    <lineage>
        <taxon>Eukaryota</taxon>
        <taxon>Metazoa</taxon>
        <taxon>Ecdysozoa</taxon>
        <taxon>Arthropoda</taxon>
        <taxon>Hexapoda</taxon>
        <taxon>Insecta</taxon>
        <taxon>Pterygota</taxon>
        <taxon>Neoptera</taxon>
        <taxon>Endopterygota</taxon>
        <taxon>Diptera</taxon>
        <taxon>Nematocera</taxon>
        <taxon>Chironomoidea</taxon>
        <taxon>Chironomidae</taxon>
        <taxon>Clunio</taxon>
    </lineage>
</organism>
<gene>
    <name evidence="1" type="ORF">CLUMA_CG011089</name>
</gene>
<sequence length="91" mass="10427">MPIKCKSTINRGLNVILTFGGRKSGSYVNGIGLAMIAERGTYKIDMENREKGLENDNKHLYANRSIRQNISIRALNNKQHDFKCKCNNRRE</sequence>
<name>A0A1J1IBQ5_9DIPT</name>